<evidence type="ECO:0000256" key="1">
    <source>
        <dbReference type="SAM" id="MobiDB-lite"/>
    </source>
</evidence>
<dbReference type="AlphaFoldDB" id="A0A6J6NXL8"/>
<accession>A0A6J6NXL8</accession>
<protein>
    <submittedName>
        <fullName evidence="2">Unannotated protein</fullName>
    </submittedName>
</protein>
<organism evidence="2">
    <name type="scientific">freshwater metagenome</name>
    <dbReference type="NCBI Taxonomy" id="449393"/>
    <lineage>
        <taxon>unclassified sequences</taxon>
        <taxon>metagenomes</taxon>
        <taxon>ecological metagenomes</taxon>
    </lineage>
</organism>
<feature type="compositionally biased region" description="Acidic residues" evidence="1">
    <location>
        <begin position="29"/>
        <end position="39"/>
    </location>
</feature>
<name>A0A6J6NXL8_9ZZZZ</name>
<gene>
    <name evidence="2" type="ORF">UFOPK2625_00004</name>
</gene>
<evidence type="ECO:0000313" key="2">
    <source>
        <dbReference type="EMBL" id="CAB4691600.1"/>
    </source>
</evidence>
<feature type="compositionally biased region" description="Polar residues" evidence="1">
    <location>
        <begin position="1"/>
        <end position="11"/>
    </location>
</feature>
<dbReference type="EMBL" id="CAEZXZ010000001">
    <property type="protein sequence ID" value="CAB4691600.1"/>
    <property type="molecule type" value="Genomic_DNA"/>
</dbReference>
<proteinExistence type="predicted"/>
<feature type="region of interest" description="Disordered" evidence="1">
    <location>
        <begin position="1"/>
        <end position="39"/>
    </location>
</feature>
<sequence>MYQRLGNSSRVAPTLLEHPTQGLGNLVVCEEDEDGEEEL</sequence>
<reference evidence="2" key="1">
    <citation type="submission" date="2020-05" db="EMBL/GenBank/DDBJ databases">
        <authorList>
            <person name="Chiriac C."/>
            <person name="Salcher M."/>
            <person name="Ghai R."/>
            <person name="Kavagutti S V."/>
        </authorList>
    </citation>
    <scope>NUCLEOTIDE SEQUENCE</scope>
</reference>